<dbReference type="Proteomes" id="UP000541444">
    <property type="component" value="Unassembled WGS sequence"/>
</dbReference>
<accession>A0A7J7P4I8</accession>
<evidence type="ECO:0000313" key="1">
    <source>
        <dbReference type="EMBL" id="KAF6174192.1"/>
    </source>
</evidence>
<evidence type="ECO:0000313" key="2">
    <source>
        <dbReference type="Proteomes" id="UP000541444"/>
    </source>
</evidence>
<comment type="caution">
    <text evidence="1">The sequence shown here is derived from an EMBL/GenBank/DDBJ whole genome shotgun (WGS) entry which is preliminary data.</text>
</comment>
<dbReference type="AlphaFoldDB" id="A0A7J7P4I8"/>
<name>A0A7J7P4I8_9MAGN</name>
<reference evidence="1 2" key="1">
    <citation type="journal article" date="2020" name="IScience">
        <title>Genome Sequencing of the Endangered Kingdonia uniflora (Circaeasteraceae, Ranunculales) Reveals Potential Mechanisms of Evolutionary Specialization.</title>
        <authorList>
            <person name="Sun Y."/>
            <person name="Deng T."/>
            <person name="Zhang A."/>
            <person name="Moore M.J."/>
            <person name="Landis J.B."/>
            <person name="Lin N."/>
            <person name="Zhang H."/>
            <person name="Zhang X."/>
            <person name="Huang J."/>
            <person name="Zhang X."/>
            <person name="Sun H."/>
            <person name="Wang H."/>
        </authorList>
    </citation>
    <scope>NUCLEOTIDE SEQUENCE [LARGE SCALE GENOMIC DNA]</scope>
    <source>
        <strain evidence="1">TB1705</strain>
        <tissue evidence="1">Leaf</tissue>
    </source>
</reference>
<protein>
    <submittedName>
        <fullName evidence="1">Uncharacterized protein</fullName>
    </submittedName>
</protein>
<dbReference type="EMBL" id="JACGCM010000287">
    <property type="protein sequence ID" value="KAF6174192.1"/>
    <property type="molecule type" value="Genomic_DNA"/>
</dbReference>
<organism evidence="1 2">
    <name type="scientific">Kingdonia uniflora</name>
    <dbReference type="NCBI Taxonomy" id="39325"/>
    <lineage>
        <taxon>Eukaryota</taxon>
        <taxon>Viridiplantae</taxon>
        <taxon>Streptophyta</taxon>
        <taxon>Embryophyta</taxon>
        <taxon>Tracheophyta</taxon>
        <taxon>Spermatophyta</taxon>
        <taxon>Magnoliopsida</taxon>
        <taxon>Ranunculales</taxon>
        <taxon>Circaeasteraceae</taxon>
        <taxon>Kingdonia</taxon>
    </lineage>
</organism>
<proteinExistence type="predicted"/>
<gene>
    <name evidence="1" type="ORF">GIB67_033724</name>
</gene>
<keyword evidence="2" id="KW-1185">Reference proteome</keyword>
<sequence length="54" mass="6330">MLVGIRPSLSWLVYVLVSFLNLNKGTLINLHNQSTYNYSMPYSSKLMFSLWRMT</sequence>